<dbReference type="Proteomes" id="UP000551616">
    <property type="component" value="Unassembled WGS sequence"/>
</dbReference>
<evidence type="ECO:0000313" key="1">
    <source>
        <dbReference type="EMBL" id="MBA2116075.1"/>
    </source>
</evidence>
<dbReference type="RefSeq" id="WP_207397504.1">
    <property type="nucleotide sequence ID" value="NZ_JABRWO010000009.1"/>
</dbReference>
<sequence>MAHRIPFQPLPYDHHDIIQARLQTAPMDHGEAILSACQVLQGLQDQGILDILRGLLDSRDEVLETAVDAANSPHTIRGIRNLLIIADLLGDLDPQQLKNVTQAIPLALGQITHENERLGFWHSLSILFVRSRWRRPMAAIAAYLQAVDH</sequence>
<accession>A0A7V9A843</accession>
<comment type="caution">
    <text evidence="1">The sequence shown here is derived from an EMBL/GenBank/DDBJ whole genome shotgun (WGS) entry which is preliminary data.</text>
</comment>
<dbReference type="AlphaFoldDB" id="A0A7V9A843"/>
<reference evidence="1 2" key="1">
    <citation type="submission" date="2020-05" db="EMBL/GenBank/DDBJ databases">
        <title>Bremerella alba sp. nov., a novel planctomycete isolated from the surface of the macroalga Fucus spiralis.</title>
        <authorList>
            <person name="Godinho O."/>
            <person name="Botelho R."/>
            <person name="Albuquerque L."/>
            <person name="Wiegand S."/>
            <person name="Da Costa M.S."/>
            <person name="Lobo-Da-Cunha A."/>
            <person name="Jogler C."/>
            <person name="Lage O.M."/>
        </authorList>
    </citation>
    <scope>NUCLEOTIDE SEQUENCE [LARGE SCALE GENOMIC DNA]</scope>
    <source>
        <strain evidence="1 2">FF15</strain>
    </source>
</reference>
<proteinExistence type="predicted"/>
<keyword evidence="2" id="KW-1185">Reference proteome</keyword>
<dbReference type="EMBL" id="JABRWO010000009">
    <property type="protein sequence ID" value="MBA2116075.1"/>
    <property type="molecule type" value="Genomic_DNA"/>
</dbReference>
<gene>
    <name evidence="1" type="ORF">HOV93_32640</name>
</gene>
<name>A0A7V9A843_9BACT</name>
<evidence type="ECO:0000313" key="2">
    <source>
        <dbReference type="Proteomes" id="UP000551616"/>
    </source>
</evidence>
<organism evidence="1 2">
    <name type="scientific">Bremerella alba</name>
    <dbReference type="NCBI Taxonomy" id="980252"/>
    <lineage>
        <taxon>Bacteria</taxon>
        <taxon>Pseudomonadati</taxon>
        <taxon>Planctomycetota</taxon>
        <taxon>Planctomycetia</taxon>
        <taxon>Pirellulales</taxon>
        <taxon>Pirellulaceae</taxon>
        <taxon>Bremerella</taxon>
    </lineage>
</organism>
<protein>
    <submittedName>
        <fullName evidence="1">Uncharacterized protein</fullName>
    </submittedName>
</protein>